<dbReference type="Proteomes" id="UP001461341">
    <property type="component" value="Chromosome"/>
</dbReference>
<accession>A0ABZ2YAR7</accession>
<evidence type="ECO:0000313" key="7">
    <source>
        <dbReference type="EMBL" id="WZL76062.1"/>
    </source>
</evidence>
<evidence type="ECO:0000256" key="5">
    <source>
        <dbReference type="ARBA" id="ARBA00023004"/>
    </source>
</evidence>
<dbReference type="InterPro" id="IPR051233">
    <property type="entry name" value="Desulfoferrodoxin_SOR"/>
</dbReference>
<proteinExistence type="inferred from homology"/>
<protein>
    <submittedName>
        <fullName evidence="7">Class II SORL domain-containing protein</fullName>
    </submittedName>
</protein>
<dbReference type="RefSeq" id="WP_369018217.1">
    <property type="nucleotide sequence ID" value="NZ_CP121689.1"/>
</dbReference>
<dbReference type="PANTHER" id="PTHR36541">
    <property type="entry name" value="SUPEROXIDE REDUCTASE-RELATED"/>
    <property type="match status" value="1"/>
</dbReference>
<evidence type="ECO:0000256" key="4">
    <source>
        <dbReference type="ARBA" id="ARBA00022982"/>
    </source>
</evidence>
<keyword evidence="4" id="KW-0249">Electron transport</keyword>
<reference evidence="7 8" key="1">
    <citation type="submission" date="2023-03" db="EMBL/GenBank/DDBJ databases">
        <title>Novel Species.</title>
        <authorList>
            <person name="Ma S."/>
        </authorList>
    </citation>
    <scope>NUCLEOTIDE SEQUENCE [LARGE SCALE GENOMIC DNA]</scope>
    <source>
        <strain evidence="7 8">B11</strain>
    </source>
</reference>
<gene>
    <name evidence="7" type="ORF">QBE54_10880</name>
</gene>
<dbReference type="PANTHER" id="PTHR36541:SF1">
    <property type="entry name" value="SUPEROXIDE REDUCTASE-RELATED"/>
    <property type="match status" value="1"/>
</dbReference>
<evidence type="ECO:0000259" key="6">
    <source>
        <dbReference type="Pfam" id="PF01880"/>
    </source>
</evidence>
<sequence length="131" mass="14573">MSTIGELFQSADWKAEKHVPVIDGPQEVKVGEVAQFEVTVGKEIPHPNTTEHHIRWIEVFFLPQGAKFPFAVARFDFEAHGESTEGPNKGAAYTEPRVNFSLKLNQSGTLFASSYCNIHGLWQSSKEVTAN</sequence>
<comment type="similarity">
    <text evidence="1">Belongs to the desulfoferrodoxin family.</text>
</comment>
<evidence type="ECO:0000256" key="2">
    <source>
        <dbReference type="ARBA" id="ARBA00022448"/>
    </source>
</evidence>
<organism evidence="7 8">
    <name type="scientific">Thermatribacter velox</name>
    <dbReference type="NCBI Taxonomy" id="3039681"/>
    <lineage>
        <taxon>Bacteria</taxon>
        <taxon>Pseudomonadati</taxon>
        <taxon>Atribacterota</taxon>
        <taxon>Atribacteria</taxon>
        <taxon>Atribacterales</taxon>
        <taxon>Thermatribacteraceae</taxon>
        <taxon>Thermatribacter</taxon>
    </lineage>
</organism>
<dbReference type="NCBIfam" id="TIGR00332">
    <property type="entry name" value="neela_ferrous"/>
    <property type="match status" value="1"/>
</dbReference>
<dbReference type="SUPFAM" id="SSF49367">
    <property type="entry name" value="Superoxide reductase-like"/>
    <property type="match status" value="1"/>
</dbReference>
<evidence type="ECO:0000256" key="1">
    <source>
        <dbReference type="ARBA" id="ARBA00005941"/>
    </source>
</evidence>
<dbReference type="InterPro" id="IPR002742">
    <property type="entry name" value="Desulfoferrodoxin_Fe-bd_dom"/>
</dbReference>
<name>A0ABZ2YAR7_9BACT</name>
<keyword evidence="3" id="KW-0479">Metal-binding</keyword>
<dbReference type="CDD" id="cd03172">
    <property type="entry name" value="SORL_classII"/>
    <property type="match status" value="1"/>
</dbReference>
<keyword evidence="8" id="KW-1185">Reference proteome</keyword>
<feature type="domain" description="Desulfoferrodoxin ferrous iron-binding" evidence="6">
    <location>
        <begin position="11"/>
        <end position="124"/>
    </location>
</feature>
<evidence type="ECO:0000313" key="8">
    <source>
        <dbReference type="Proteomes" id="UP001461341"/>
    </source>
</evidence>
<dbReference type="InterPro" id="IPR036073">
    <property type="entry name" value="Desulfoferrodoxin_Fe-bd_dom_sf"/>
</dbReference>
<dbReference type="Gene3D" id="2.60.40.730">
    <property type="entry name" value="SOR catalytic domain"/>
    <property type="match status" value="1"/>
</dbReference>
<keyword evidence="5" id="KW-0408">Iron</keyword>
<keyword evidence="2" id="KW-0813">Transport</keyword>
<dbReference type="EMBL" id="CP121689">
    <property type="protein sequence ID" value="WZL76062.1"/>
    <property type="molecule type" value="Genomic_DNA"/>
</dbReference>
<dbReference type="Pfam" id="PF01880">
    <property type="entry name" value="Desulfoferrodox"/>
    <property type="match status" value="1"/>
</dbReference>
<evidence type="ECO:0000256" key="3">
    <source>
        <dbReference type="ARBA" id="ARBA00022723"/>
    </source>
</evidence>